<evidence type="ECO:0000259" key="6">
    <source>
        <dbReference type="Pfam" id="PF02465"/>
    </source>
</evidence>
<dbReference type="InterPro" id="IPR010809">
    <property type="entry name" value="FliD_C"/>
</dbReference>
<proteinExistence type="inferred from homology"/>
<dbReference type="InterPro" id="IPR003481">
    <property type="entry name" value="FliD_N"/>
</dbReference>
<reference evidence="8 9" key="1">
    <citation type="submission" date="2022-07" db="EMBL/GenBank/DDBJ databases">
        <title>A copper resistant bacterium isolated from sediment samples of deep sea hydrothermal areas.</title>
        <authorList>
            <person name="Zeng X."/>
        </authorList>
    </citation>
    <scope>NUCLEOTIDE SEQUENCE [LARGE SCALE GENOMIC DNA]</scope>
    <source>
        <strain evidence="9">CuT 6</strain>
    </source>
</reference>
<gene>
    <name evidence="8" type="primary">fliD</name>
    <name evidence="8" type="ORF">NLK58_05695</name>
</gene>
<keyword evidence="8" id="KW-0282">Flagellum</keyword>
<dbReference type="Proteomes" id="UP001475781">
    <property type="component" value="Chromosome"/>
</dbReference>
<dbReference type="PANTHER" id="PTHR30288:SF0">
    <property type="entry name" value="FLAGELLAR HOOK-ASSOCIATED PROTEIN 2"/>
    <property type="match status" value="1"/>
</dbReference>
<feature type="domain" description="Flagellar hook-associated protein 2 C-terminal" evidence="7">
    <location>
        <begin position="226"/>
        <end position="450"/>
    </location>
</feature>
<comment type="subcellular location">
    <subcellularLocation>
        <location evidence="5">Secreted</location>
    </subcellularLocation>
    <subcellularLocation>
        <location evidence="5">Bacterial flagellum</location>
    </subcellularLocation>
</comment>
<dbReference type="InterPro" id="IPR040026">
    <property type="entry name" value="FliD"/>
</dbReference>
<dbReference type="EMBL" id="CP101118">
    <property type="protein sequence ID" value="WZF89691.1"/>
    <property type="molecule type" value="Genomic_DNA"/>
</dbReference>
<evidence type="ECO:0000259" key="7">
    <source>
        <dbReference type="Pfam" id="PF07195"/>
    </source>
</evidence>
<evidence type="ECO:0000256" key="1">
    <source>
        <dbReference type="ARBA" id="ARBA00009764"/>
    </source>
</evidence>
<comment type="subunit">
    <text evidence="2 5">Homopentamer.</text>
</comment>
<keyword evidence="5" id="KW-0964">Secreted</keyword>
<keyword evidence="4 5" id="KW-0975">Bacterial flagellum</keyword>
<dbReference type="Pfam" id="PF07195">
    <property type="entry name" value="FliD_C"/>
    <property type="match status" value="1"/>
</dbReference>
<comment type="function">
    <text evidence="5">Required for morphogenesis and for the elongation of the flagellar filament by facilitating polymerization of the flagellin monomers at the tip of growing filament. Forms a capping structure, which prevents flagellin subunits (transported through the central channel of the flagellum) from leaking out without polymerization at the distal end.</text>
</comment>
<dbReference type="PANTHER" id="PTHR30288">
    <property type="entry name" value="FLAGELLAR CAP/ASSEMBLY PROTEIN FLID"/>
    <property type="match status" value="1"/>
</dbReference>
<sequence>MASITSLGAGSGIFSNDLVDQLINADRKPAELRLDQKQQRTELALSAFGKIKSSLEGIKAPLDALAKPGGLQAFSGSSSSEGVATVSVDPATAGRGSYSLNVTQLAQAQSVASAPGVYTDSDTTTVGTGTLTLNVGGVSADITVDGSNNTLDGLAAAINEANAGVSAGVVDTGSGFRLVMTADESGQANAIQVSVADDDGNQTDTSGLSQFVFDGTTSNMEETVQARDALMEINGIAVSRSTNTVEGVVEGLTFDLKSVGTSSIKVEQDSTVVAERVQEFVGKFNALQDAIKQVSGYNAETGRGGVLNGDSALRSLQSDLRSILTSVPANMEGSPVRILADAGITTNPSTGKLDFDQAKFTEQLESNPEAVNNLFAGEGGAGGIAERATELVTQFLSSNGTLSTRTDGLNQTLSQIQDERDQLDLRLDTLRERLVKQFSAADSLISQLQSTGNYVAQQLGAIAPSNDQN</sequence>
<keyword evidence="8" id="KW-0966">Cell projection</keyword>
<keyword evidence="3" id="KW-0175">Coiled coil</keyword>
<keyword evidence="8" id="KW-0969">Cilium</keyword>
<protein>
    <recommendedName>
        <fullName evidence="5">Flagellar hook-associated protein 2</fullName>
        <shortName evidence="5">HAP2</shortName>
    </recommendedName>
    <alternativeName>
        <fullName evidence="5">Flagellar cap protein</fullName>
    </alternativeName>
</protein>
<organism evidence="8 9">
    <name type="scientific">Marinobacter metalliresistant</name>
    <dbReference type="NCBI Taxonomy" id="2961995"/>
    <lineage>
        <taxon>Bacteria</taxon>
        <taxon>Pseudomonadati</taxon>
        <taxon>Pseudomonadota</taxon>
        <taxon>Gammaproteobacteria</taxon>
        <taxon>Pseudomonadales</taxon>
        <taxon>Marinobacteraceae</taxon>
        <taxon>Marinobacter</taxon>
    </lineage>
</organism>
<evidence type="ECO:0000313" key="8">
    <source>
        <dbReference type="EMBL" id="WZF89691.1"/>
    </source>
</evidence>
<feature type="domain" description="Flagellar hook-associated protein 2 N-terminal" evidence="6">
    <location>
        <begin position="11"/>
        <end position="109"/>
    </location>
</feature>
<dbReference type="RefSeq" id="WP_341582242.1">
    <property type="nucleotide sequence ID" value="NZ_CP101118.1"/>
</dbReference>
<name>A0ABZ2W5F6_9GAMM</name>
<keyword evidence="9" id="KW-1185">Reference proteome</keyword>
<evidence type="ECO:0000256" key="3">
    <source>
        <dbReference type="ARBA" id="ARBA00023054"/>
    </source>
</evidence>
<evidence type="ECO:0000256" key="4">
    <source>
        <dbReference type="ARBA" id="ARBA00023143"/>
    </source>
</evidence>
<evidence type="ECO:0000256" key="5">
    <source>
        <dbReference type="RuleBase" id="RU362066"/>
    </source>
</evidence>
<dbReference type="Pfam" id="PF02465">
    <property type="entry name" value="FliD_N"/>
    <property type="match status" value="1"/>
</dbReference>
<accession>A0ABZ2W5F6</accession>
<comment type="similarity">
    <text evidence="1 5">Belongs to the FliD family.</text>
</comment>
<evidence type="ECO:0000313" key="9">
    <source>
        <dbReference type="Proteomes" id="UP001475781"/>
    </source>
</evidence>
<evidence type="ECO:0000256" key="2">
    <source>
        <dbReference type="ARBA" id="ARBA00011255"/>
    </source>
</evidence>